<keyword evidence="2" id="KW-1185">Reference proteome</keyword>
<reference evidence="1" key="2">
    <citation type="submission" date="2021-09" db="EMBL/GenBank/DDBJ databases">
        <authorList>
            <person name="Jia N."/>
            <person name="Wang J."/>
            <person name="Shi W."/>
            <person name="Du L."/>
            <person name="Sun Y."/>
            <person name="Zhan W."/>
            <person name="Jiang J."/>
            <person name="Wang Q."/>
            <person name="Zhang B."/>
            <person name="Ji P."/>
            <person name="Sakyi L.B."/>
            <person name="Cui X."/>
            <person name="Yuan T."/>
            <person name="Jiang B."/>
            <person name="Yang W."/>
            <person name="Lam T.T.-Y."/>
            <person name="Chang Q."/>
            <person name="Ding S."/>
            <person name="Wang X."/>
            <person name="Zhu J."/>
            <person name="Ruan X."/>
            <person name="Zhao L."/>
            <person name="Wei J."/>
            <person name="Que T."/>
            <person name="Du C."/>
            <person name="Cheng J."/>
            <person name="Dai P."/>
            <person name="Han X."/>
            <person name="Huang E."/>
            <person name="Gao Y."/>
            <person name="Liu J."/>
            <person name="Shao H."/>
            <person name="Ye R."/>
            <person name="Li L."/>
            <person name="Wei W."/>
            <person name="Wang X."/>
            <person name="Wang C."/>
            <person name="Huo Q."/>
            <person name="Li W."/>
            <person name="Guo W."/>
            <person name="Chen H."/>
            <person name="Chen S."/>
            <person name="Zhou L."/>
            <person name="Zhou L."/>
            <person name="Ni X."/>
            <person name="Tian J."/>
            <person name="Zhou Y."/>
            <person name="Sheng Y."/>
            <person name="Liu T."/>
            <person name="Pan Y."/>
            <person name="Xia L."/>
            <person name="Li J."/>
            <person name="Zhao F."/>
            <person name="Cao W."/>
        </authorList>
    </citation>
    <scope>NUCLEOTIDE SEQUENCE</scope>
    <source>
        <strain evidence="1">Rsan-2018</strain>
        <tissue evidence="1">Larvae</tissue>
    </source>
</reference>
<dbReference type="AlphaFoldDB" id="A0A9D4T1T7"/>
<dbReference type="VEuPathDB" id="VectorBase:RSAN_025951"/>
<proteinExistence type="predicted"/>
<evidence type="ECO:0000313" key="2">
    <source>
        <dbReference type="Proteomes" id="UP000821837"/>
    </source>
</evidence>
<name>A0A9D4T1T7_RHISA</name>
<accession>A0A9D4T1T7</accession>
<protein>
    <submittedName>
        <fullName evidence="1">Uncharacterized protein</fullName>
    </submittedName>
</protein>
<dbReference type="Proteomes" id="UP000821837">
    <property type="component" value="Chromosome 3"/>
</dbReference>
<gene>
    <name evidence="1" type="ORF">HPB52_021218</name>
</gene>
<dbReference type="EMBL" id="JABSTV010001249">
    <property type="protein sequence ID" value="KAH7963451.1"/>
    <property type="molecule type" value="Genomic_DNA"/>
</dbReference>
<comment type="caution">
    <text evidence="1">The sequence shown here is derived from an EMBL/GenBank/DDBJ whole genome shotgun (WGS) entry which is preliminary data.</text>
</comment>
<reference evidence="1" key="1">
    <citation type="journal article" date="2020" name="Cell">
        <title>Large-Scale Comparative Analyses of Tick Genomes Elucidate Their Genetic Diversity and Vector Capacities.</title>
        <authorList>
            <consortium name="Tick Genome and Microbiome Consortium (TIGMIC)"/>
            <person name="Jia N."/>
            <person name="Wang J."/>
            <person name="Shi W."/>
            <person name="Du L."/>
            <person name="Sun Y."/>
            <person name="Zhan W."/>
            <person name="Jiang J.F."/>
            <person name="Wang Q."/>
            <person name="Zhang B."/>
            <person name="Ji P."/>
            <person name="Bell-Sakyi L."/>
            <person name="Cui X.M."/>
            <person name="Yuan T.T."/>
            <person name="Jiang B.G."/>
            <person name="Yang W.F."/>
            <person name="Lam T.T."/>
            <person name="Chang Q.C."/>
            <person name="Ding S.J."/>
            <person name="Wang X.J."/>
            <person name="Zhu J.G."/>
            <person name="Ruan X.D."/>
            <person name="Zhao L."/>
            <person name="Wei J.T."/>
            <person name="Ye R.Z."/>
            <person name="Que T.C."/>
            <person name="Du C.H."/>
            <person name="Zhou Y.H."/>
            <person name="Cheng J.X."/>
            <person name="Dai P.F."/>
            <person name="Guo W.B."/>
            <person name="Han X.H."/>
            <person name="Huang E.J."/>
            <person name="Li L.F."/>
            <person name="Wei W."/>
            <person name="Gao Y.C."/>
            <person name="Liu J.Z."/>
            <person name="Shao H.Z."/>
            <person name="Wang X."/>
            <person name="Wang C.C."/>
            <person name="Yang T.C."/>
            <person name="Huo Q.B."/>
            <person name="Li W."/>
            <person name="Chen H.Y."/>
            <person name="Chen S.E."/>
            <person name="Zhou L.G."/>
            <person name="Ni X.B."/>
            <person name="Tian J.H."/>
            <person name="Sheng Y."/>
            <person name="Liu T."/>
            <person name="Pan Y.S."/>
            <person name="Xia L.Y."/>
            <person name="Li J."/>
            <person name="Zhao F."/>
            <person name="Cao W.C."/>
        </authorList>
    </citation>
    <scope>NUCLEOTIDE SEQUENCE</scope>
    <source>
        <strain evidence="1">Rsan-2018</strain>
    </source>
</reference>
<organism evidence="1 2">
    <name type="scientific">Rhipicephalus sanguineus</name>
    <name type="common">Brown dog tick</name>
    <name type="synonym">Ixodes sanguineus</name>
    <dbReference type="NCBI Taxonomy" id="34632"/>
    <lineage>
        <taxon>Eukaryota</taxon>
        <taxon>Metazoa</taxon>
        <taxon>Ecdysozoa</taxon>
        <taxon>Arthropoda</taxon>
        <taxon>Chelicerata</taxon>
        <taxon>Arachnida</taxon>
        <taxon>Acari</taxon>
        <taxon>Parasitiformes</taxon>
        <taxon>Ixodida</taxon>
        <taxon>Ixodoidea</taxon>
        <taxon>Ixodidae</taxon>
        <taxon>Rhipicephalinae</taxon>
        <taxon>Rhipicephalus</taxon>
        <taxon>Rhipicephalus</taxon>
    </lineage>
</organism>
<sequence>MSGSAGGLGVDLRGCVWLTVEERDGTSVTCRSLRLCVVDSGGTRWHGCHVNSEGACEKRDVGSRDVAQRINGCVNVVAGISSCVTSGGPSGIDMTTEMDSVNMPEQLLQHLASKSRLPSDRLMMAEPMPASAMTAAAAAIQPAIDCAPRSLGSQPTRFVGFGDRARCAGGEREVVADLKGEFIAEFSSIDAKRRLKQELELCTQHPEENLKEFIYTIVAYYERIGGKVSESEKLAKSTDGLRSVIGGGFSTSHRHLQLIKLRETLPSDLLLMWLACQEHSPGVMAAAAVLFQHPLAAFYWPLHLAVIQPPGPAAQIARFYYQATFPYAATAARIPTARRRWNYVPSLQRIWPHGPSAPLLPMQRNWTYPLRVPRKREVVGATPANTYETVPRDTGKSTSAGNRLVAVKHSLKVQDTMGHKQPHPTLPVCARFVSGHCAWQDCDRHGLFEEVLLVPGIGSTIPAEGIPAMNKVLDDLYNDSALALHVSE</sequence>
<evidence type="ECO:0000313" key="1">
    <source>
        <dbReference type="EMBL" id="KAH7963451.1"/>
    </source>
</evidence>